<organism evidence="1 2">
    <name type="scientific">Bombilactobacillus bombi</name>
    <dbReference type="NCBI Taxonomy" id="1303590"/>
    <lineage>
        <taxon>Bacteria</taxon>
        <taxon>Bacillati</taxon>
        <taxon>Bacillota</taxon>
        <taxon>Bacilli</taxon>
        <taxon>Lactobacillales</taxon>
        <taxon>Lactobacillaceae</taxon>
        <taxon>Bombilactobacillus</taxon>
    </lineage>
</organism>
<protein>
    <submittedName>
        <fullName evidence="1">DUF2634 domain-containing protein</fullName>
    </submittedName>
</protein>
<dbReference type="EMBL" id="QOCR01000004">
    <property type="protein sequence ID" value="RHW49727.1"/>
    <property type="molecule type" value="Genomic_DNA"/>
</dbReference>
<sequence>MCLKGNHKMTNTTLTFAVKNNRIINKIDQHEAMVQAVDKILRTERFVYPIYSNQYGNDFNELFGKNFSYAKVEVERMVTEALLADQRILNVKVESIEQIDQTILQVAGSCASVYGLIPIQSKVRINEPK</sequence>
<name>A0A417ZEP0_9LACO</name>
<evidence type="ECO:0000313" key="2">
    <source>
        <dbReference type="Proteomes" id="UP000284109"/>
    </source>
</evidence>
<accession>A0A417ZEP0</accession>
<gene>
    <name evidence="1" type="ORF">DS831_06075</name>
</gene>
<keyword evidence="2" id="KW-1185">Reference proteome</keyword>
<dbReference type="Pfam" id="PF10934">
    <property type="entry name" value="Sheath_initiator"/>
    <property type="match status" value="1"/>
</dbReference>
<reference evidence="1 2" key="1">
    <citation type="submission" date="2018-07" db="EMBL/GenBank/DDBJ databases">
        <title>Genome sequences of six Lactobacillus spp. isolated from bumble bee guts.</title>
        <authorList>
            <person name="Motta E.V.S."/>
            <person name="Moran N.A."/>
        </authorList>
    </citation>
    <scope>NUCLEOTIDE SEQUENCE [LARGE SCALE GENOMIC DNA]</scope>
    <source>
        <strain evidence="1 2">BI-1.1</strain>
    </source>
</reference>
<evidence type="ECO:0000313" key="1">
    <source>
        <dbReference type="EMBL" id="RHW49727.1"/>
    </source>
</evidence>
<dbReference type="SUPFAM" id="SSF160719">
    <property type="entry name" value="gpW/gp25-like"/>
    <property type="match status" value="1"/>
</dbReference>
<comment type="caution">
    <text evidence="1">The sequence shown here is derived from an EMBL/GenBank/DDBJ whole genome shotgun (WGS) entry which is preliminary data.</text>
</comment>
<dbReference type="InterPro" id="IPR020288">
    <property type="entry name" value="Sheath_initiator"/>
</dbReference>
<dbReference type="Proteomes" id="UP000284109">
    <property type="component" value="Unassembled WGS sequence"/>
</dbReference>
<proteinExistence type="predicted"/>
<dbReference type="OrthoDB" id="89089at2"/>
<dbReference type="AlphaFoldDB" id="A0A417ZEP0"/>